<evidence type="ECO:0008006" key="11">
    <source>
        <dbReference type="Google" id="ProtNLM"/>
    </source>
</evidence>
<evidence type="ECO:0000256" key="1">
    <source>
        <dbReference type="ARBA" id="ARBA00004167"/>
    </source>
</evidence>
<dbReference type="GO" id="GO:0005737">
    <property type="term" value="C:cytoplasm"/>
    <property type="evidence" value="ECO:0007669"/>
    <property type="project" value="TreeGrafter"/>
</dbReference>
<keyword evidence="5 8" id="KW-0812">Transmembrane</keyword>
<comment type="caution">
    <text evidence="9">The sequence shown here is derived from an EMBL/GenBank/DDBJ whole genome shotgun (WGS) entry which is preliminary data.</text>
</comment>
<dbReference type="AlphaFoldDB" id="A0A1W0WC23"/>
<feature type="transmembrane region" description="Helical" evidence="8">
    <location>
        <begin position="56"/>
        <end position="73"/>
    </location>
</feature>
<evidence type="ECO:0000256" key="5">
    <source>
        <dbReference type="ARBA" id="ARBA00022692"/>
    </source>
</evidence>
<evidence type="ECO:0000256" key="2">
    <source>
        <dbReference type="ARBA" id="ARBA00007647"/>
    </source>
</evidence>
<evidence type="ECO:0000256" key="8">
    <source>
        <dbReference type="SAM" id="Phobius"/>
    </source>
</evidence>
<evidence type="ECO:0000256" key="4">
    <source>
        <dbReference type="ARBA" id="ARBA00022679"/>
    </source>
</evidence>
<dbReference type="PANTHER" id="PTHR21461:SF40">
    <property type="entry name" value="GLYCOSYLTRANSFERASE FAMILY 92 PROTEIN"/>
    <property type="match status" value="1"/>
</dbReference>
<comment type="similarity">
    <text evidence="2">Belongs to the glycosyltransferase 92 family.</text>
</comment>
<dbReference type="GO" id="GO:0016757">
    <property type="term" value="F:glycosyltransferase activity"/>
    <property type="evidence" value="ECO:0007669"/>
    <property type="project" value="UniProtKB-KW"/>
</dbReference>
<name>A0A1W0WC23_HYPEX</name>
<dbReference type="Pfam" id="PF01697">
    <property type="entry name" value="Glyco_transf_92"/>
    <property type="match status" value="1"/>
</dbReference>
<keyword evidence="6 8" id="KW-1133">Transmembrane helix</keyword>
<evidence type="ECO:0000256" key="7">
    <source>
        <dbReference type="ARBA" id="ARBA00023136"/>
    </source>
</evidence>
<keyword evidence="10" id="KW-1185">Reference proteome</keyword>
<reference evidence="10" key="1">
    <citation type="submission" date="2017-01" db="EMBL/GenBank/DDBJ databases">
        <title>Comparative genomics of anhydrobiosis in the tardigrade Hypsibius dujardini.</title>
        <authorList>
            <person name="Yoshida Y."/>
            <person name="Koutsovoulos G."/>
            <person name="Laetsch D."/>
            <person name="Stevens L."/>
            <person name="Kumar S."/>
            <person name="Horikawa D."/>
            <person name="Ishino K."/>
            <person name="Komine S."/>
            <person name="Tomita M."/>
            <person name="Blaxter M."/>
            <person name="Arakawa K."/>
        </authorList>
    </citation>
    <scope>NUCLEOTIDE SEQUENCE [LARGE SCALE GENOMIC DNA]</scope>
    <source>
        <strain evidence="10">Z151</strain>
    </source>
</reference>
<organism evidence="9 10">
    <name type="scientific">Hypsibius exemplaris</name>
    <name type="common">Freshwater tardigrade</name>
    <dbReference type="NCBI Taxonomy" id="2072580"/>
    <lineage>
        <taxon>Eukaryota</taxon>
        <taxon>Metazoa</taxon>
        <taxon>Ecdysozoa</taxon>
        <taxon>Tardigrada</taxon>
        <taxon>Eutardigrada</taxon>
        <taxon>Parachela</taxon>
        <taxon>Hypsibioidea</taxon>
        <taxon>Hypsibiidae</taxon>
        <taxon>Hypsibius</taxon>
    </lineage>
</organism>
<dbReference type="InterPro" id="IPR008166">
    <property type="entry name" value="Glyco_transf_92"/>
</dbReference>
<sequence length="719" mass="83196">MKHFGHRSFSLSLQKPAQDGTCPGGIRSADQMSIQSVYFSSQLKILRKFRFRRAKLIALSALFLLGLFAQHNVRSSNVGRHRRLSGRHPDQFVAFQWQRIFPGFYIYSVRYAAKENNTAELHAVAIGNALDELFWRNTSCACVYQEDQEPGPRRSLRVAGKLERLPESHRFEGRIWTAARLTCPFPEDAQTSFNFVSLQCRFERLLGYFLSGSVTLPCPQVPRRPPAQLTFAHCGSPIHTRFDRPALIVEYVEYYRLMGVTRFYEYAVDVSNRTRAVFDYYVGKGIMDVTDWALPEPTRKGIHYFGQLAALYDCLLKSSLTHDYTVYSDLDEQFVTAQSPAVFSSIVDNGRVDCSYVRSALVYPKARMTDRFTDRGQPIPRTASKSDFNASPMMIRKLSRLQFLLLLPTLGLVMIVQQSHRSIAPFLVDVHVSQSAETHVNPLRSSIAEPNTRLDRPVTVVTAYYNIPAKRSNITYERWMRIFLPKIPCHLYIYTESQYESYFLSLRKDHLDRTKIVIKPFTALKMYQKMDLWIEQKKMDHERLHTPELYVLWNEKLSFLAETIKDNTFDSDYFLWTDIGSFRDPRRAAALTTYPDTEITRRTLGSNKVFFLQMYDFTAEEKELNPVNGLPKHDFRYDVRLGGAVLGGHRNAVLHYQQIYHEIMDKMINAGRFVGKDQNIMSSVAILHPELVRLVPRAPYLNGGLDWFYSLYYFSRKGP</sequence>
<evidence type="ECO:0000256" key="3">
    <source>
        <dbReference type="ARBA" id="ARBA00022676"/>
    </source>
</evidence>
<dbReference type="GO" id="GO:0016020">
    <property type="term" value="C:membrane"/>
    <property type="evidence" value="ECO:0007669"/>
    <property type="project" value="UniProtKB-SubCell"/>
</dbReference>
<keyword evidence="7 8" id="KW-0472">Membrane</keyword>
<dbReference type="PANTHER" id="PTHR21461">
    <property type="entry name" value="GLYCOSYLTRANSFERASE FAMILY 92 PROTEIN"/>
    <property type="match status" value="1"/>
</dbReference>
<keyword evidence="4" id="KW-0808">Transferase</keyword>
<comment type="subcellular location">
    <subcellularLocation>
        <location evidence="1">Membrane</location>
        <topology evidence="1">Single-pass membrane protein</topology>
    </subcellularLocation>
</comment>
<dbReference type="Proteomes" id="UP000192578">
    <property type="component" value="Unassembled WGS sequence"/>
</dbReference>
<evidence type="ECO:0000313" key="10">
    <source>
        <dbReference type="Proteomes" id="UP000192578"/>
    </source>
</evidence>
<dbReference type="OrthoDB" id="411632at2759"/>
<accession>A0A1W0WC23</accession>
<evidence type="ECO:0000256" key="6">
    <source>
        <dbReference type="ARBA" id="ARBA00022989"/>
    </source>
</evidence>
<dbReference type="EMBL" id="MTYJ01000138">
    <property type="protein sequence ID" value="OQV12712.1"/>
    <property type="molecule type" value="Genomic_DNA"/>
</dbReference>
<keyword evidence="3" id="KW-0328">Glycosyltransferase</keyword>
<protein>
    <recommendedName>
        <fullName evidence="11">Glycosyltransferase family 92 protein</fullName>
    </recommendedName>
</protein>
<proteinExistence type="inferred from homology"/>
<gene>
    <name evidence="9" type="ORF">BV898_13033</name>
</gene>
<evidence type="ECO:0000313" key="9">
    <source>
        <dbReference type="EMBL" id="OQV12712.1"/>
    </source>
</evidence>